<dbReference type="Proteomes" id="UP000283522">
    <property type="component" value="Unassembled WGS sequence"/>
</dbReference>
<dbReference type="SUPFAM" id="SSF51556">
    <property type="entry name" value="Metallo-dependent hydrolases"/>
    <property type="match status" value="1"/>
</dbReference>
<dbReference type="EMBL" id="QXML01000005">
    <property type="protein sequence ID" value="RIW14986.1"/>
    <property type="molecule type" value="Genomic_DNA"/>
</dbReference>
<dbReference type="AlphaFoldDB" id="A0A418PQV6"/>
<evidence type="ECO:0000313" key="4">
    <source>
        <dbReference type="Proteomes" id="UP000283522"/>
    </source>
</evidence>
<evidence type="ECO:0000259" key="2">
    <source>
        <dbReference type="Pfam" id="PF04909"/>
    </source>
</evidence>
<comment type="similarity">
    <text evidence="1">Belongs to the metallo-dependent hydrolases superfamily.</text>
</comment>
<sequence length="275" mass="32182">MRIDCHQHFWEYDPKRQEWITPEMSRIRRNFLPGDLYPILQDVKIDGCIAVQADESLRETDFLLDLASQHEWILGVVGWADLGSDQLDELLDSYSSAEKLVGFREVLQSKDPRYMLREEFIRGIHKIGQRGYAYDILIFPQHLSASLELVSKCPDQRFVIDHLAKPYIKTEEWKEWKKAMTLLAERELVHCKLSGMVTEADWKKWTTDQLFPYLEIALELFGPNRLMYGSDWPVCLVAGEYEQVYRVVDDFTSQLSSTEKDRIMGETAAEFYKLG</sequence>
<accession>A0A418PQV6</accession>
<organism evidence="3 4">
    <name type="scientific">Algoriphagus lacus</name>
    <dbReference type="NCBI Taxonomy" id="2056311"/>
    <lineage>
        <taxon>Bacteria</taxon>
        <taxon>Pseudomonadati</taxon>
        <taxon>Bacteroidota</taxon>
        <taxon>Cytophagia</taxon>
        <taxon>Cytophagales</taxon>
        <taxon>Cyclobacteriaceae</taxon>
        <taxon>Algoriphagus</taxon>
    </lineage>
</organism>
<dbReference type="InterPro" id="IPR052350">
    <property type="entry name" value="Metallo-dep_Lactonases"/>
</dbReference>
<reference evidence="3 4" key="1">
    <citation type="submission" date="2018-09" db="EMBL/GenBank/DDBJ databases">
        <authorList>
            <person name="Wang X."/>
            <person name="Du Z."/>
        </authorList>
    </citation>
    <scope>NUCLEOTIDE SEQUENCE [LARGE SCALE GENOMIC DNA]</scope>
    <source>
        <strain evidence="3 4">N3</strain>
    </source>
</reference>
<dbReference type="Gene3D" id="3.20.20.140">
    <property type="entry name" value="Metal-dependent hydrolases"/>
    <property type="match status" value="1"/>
</dbReference>
<dbReference type="PANTHER" id="PTHR43569">
    <property type="entry name" value="AMIDOHYDROLASE"/>
    <property type="match status" value="1"/>
</dbReference>
<protein>
    <submittedName>
        <fullName evidence="3">Amidohydrolase</fullName>
    </submittedName>
</protein>
<dbReference type="GO" id="GO:0016787">
    <property type="term" value="F:hydrolase activity"/>
    <property type="evidence" value="ECO:0007669"/>
    <property type="project" value="UniProtKB-KW"/>
</dbReference>
<keyword evidence="3" id="KW-0378">Hydrolase</keyword>
<dbReference type="Pfam" id="PF04909">
    <property type="entry name" value="Amidohydro_2"/>
    <property type="match status" value="1"/>
</dbReference>
<keyword evidence="4" id="KW-1185">Reference proteome</keyword>
<name>A0A418PQV6_9BACT</name>
<evidence type="ECO:0000256" key="1">
    <source>
        <dbReference type="ARBA" id="ARBA00038310"/>
    </source>
</evidence>
<gene>
    <name evidence="3" type="ORF">D0X99_11050</name>
</gene>
<dbReference type="OrthoDB" id="5450317at2"/>
<comment type="caution">
    <text evidence="3">The sequence shown here is derived from an EMBL/GenBank/DDBJ whole genome shotgun (WGS) entry which is preliminary data.</text>
</comment>
<dbReference type="InterPro" id="IPR032466">
    <property type="entry name" value="Metal_Hydrolase"/>
</dbReference>
<proteinExistence type="inferred from homology"/>
<dbReference type="InterPro" id="IPR006680">
    <property type="entry name" value="Amidohydro-rel"/>
</dbReference>
<dbReference type="RefSeq" id="WP_119477892.1">
    <property type="nucleotide sequence ID" value="NZ_QXML01000005.1"/>
</dbReference>
<evidence type="ECO:0000313" key="3">
    <source>
        <dbReference type="EMBL" id="RIW14986.1"/>
    </source>
</evidence>
<feature type="domain" description="Amidohydrolase-related" evidence="2">
    <location>
        <begin position="3"/>
        <end position="274"/>
    </location>
</feature>
<dbReference type="PANTHER" id="PTHR43569:SF2">
    <property type="entry name" value="AMIDOHYDROLASE-RELATED DOMAIN-CONTAINING PROTEIN"/>
    <property type="match status" value="1"/>
</dbReference>